<dbReference type="EMBL" id="QYAD01000001">
    <property type="protein sequence ID" value="MBL3688571.1"/>
    <property type="molecule type" value="Genomic_DNA"/>
</dbReference>
<accession>A0ABS1SK87</accession>
<organism evidence="1 2">
    <name type="scientific">Leucobacter chromiireducens subsp. chromiireducens</name>
    <dbReference type="NCBI Taxonomy" id="660067"/>
    <lineage>
        <taxon>Bacteria</taxon>
        <taxon>Bacillati</taxon>
        <taxon>Actinomycetota</taxon>
        <taxon>Actinomycetes</taxon>
        <taxon>Micrococcales</taxon>
        <taxon>Microbacteriaceae</taxon>
        <taxon>Leucobacter</taxon>
    </lineage>
</organism>
<reference evidence="1 2" key="1">
    <citation type="submission" date="2018-09" db="EMBL/GenBank/DDBJ databases">
        <title>Comparative genomics of Leucobacter spp.</title>
        <authorList>
            <person name="Reis A.C."/>
            <person name="Kolvenbach B.A."/>
            <person name="Corvini P.F.X."/>
            <person name="Nunes O.C."/>
        </authorList>
    </citation>
    <scope>NUCLEOTIDE SEQUENCE [LARGE SCALE GENOMIC DNA]</scope>
    <source>
        <strain evidence="1 2">L-1</strain>
    </source>
</reference>
<evidence type="ECO:0000313" key="2">
    <source>
        <dbReference type="Proteomes" id="UP001646141"/>
    </source>
</evidence>
<proteinExistence type="predicted"/>
<dbReference type="Proteomes" id="UP001646141">
    <property type="component" value="Unassembled WGS sequence"/>
</dbReference>
<evidence type="ECO:0008006" key="3">
    <source>
        <dbReference type="Google" id="ProtNLM"/>
    </source>
</evidence>
<name>A0ABS1SK87_9MICO</name>
<protein>
    <recommendedName>
        <fullName evidence="3">PilZ domain-containing protein</fullName>
    </recommendedName>
</protein>
<evidence type="ECO:0000313" key="1">
    <source>
        <dbReference type="EMBL" id="MBL3688571.1"/>
    </source>
</evidence>
<sequence>MNPFRLSTRLRPTVGRTRAEQVPTAVSVPWQVTERSASGVIEVAHVGEAPLLSVRFALAGRGMLGLSLPQTVHPGERLRVTLRGAHAESASRAPDGMLVLRWFQSDGTELLWPIAL</sequence>
<keyword evidence="2" id="KW-1185">Reference proteome</keyword>
<gene>
    <name evidence="1" type="ORF">D3226_01170</name>
</gene>
<dbReference type="RefSeq" id="WP_202380606.1">
    <property type="nucleotide sequence ID" value="NZ_BAAAMA010000003.1"/>
</dbReference>
<comment type="caution">
    <text evidence="1">The sequence shown here is derived from an EMBL/GenBank/DDBJ whole genome shotgun (WGS) entry which is preliminary data.</text>
</comment>